<dbReference type="PROSITE" id="PS51178">
    <property type="entry name" value="PASTA"/>
    <property type="match status" value="1"/>
</dbReference>
<dbReference type="AlphaFoldDB" id="A0A382BAR9"/>
<protein>
    <recommendedName>
        <fullName evidence="1">PASTA domain-containing protein</fullName>
    </recommendedName>
</protein>
<dbReference type="CDD" id="cd06577">
    <property type="entry name" value="PASTA_pknB"/>
    <property type="match status" value="2"/>
</dbReference>
<reference evidence="2" key="1">
    <citation type="submission" date="2018-05" db="EMBL/GenBank/DDBJ databases">
        <authorList>
            <person name="Lanie J.A."/>
            <person name="Ng W.-L."/>
            <person name="Kazmierczak K.M."/>
            <person name="Andrzejewski T.M."/>
            <person name="Davidsen T.M."/>
            <person name="Wayne K.J."/>
            <person name="Tettelin H."/>
            <person name="Glass J.I."/>
            <person name="Rusch D."/>
            <person name="Podicherti R."/>
            <person name="Tsui H.-C.T."/>
            <person name="Winkler M.E."/>
        </authorList>
    </citation>
    <scope>NUCLEOTIDE SEQUENCE</scope>
</reference>
<dbReference type="Gene3D" id="3.30.10.20">
    <property type="match status" value="2"/>
</dbReference>
<proteinExistence type="predicted"/>
<gene>
    <name evidence="2" type="ORF">METZ01_LOCUS163794</name>
</gene>
<evidence type="ECO:0000313" key="2">
    <source>
        <dbReference type="EMBL" id="SVB10940.1"/>
    </source>
</evidence>
<accession>A0A382BAR9</accession>
<feature type="domain" description="PASTA" evidence="1">
    <location>
        <begin position="97"/>
        <end position="162"/>
    </location>
</feature>
<name>A0A382BAR9_9ZZZZ</name>
<dbReference type="Pfam" id="PF03793">
    <property type="entry name" value="PASTA"/>
    <property type="match status" value="2"/>
</dbReference>
<dbReference type="SMART" id="SM00740">
    <property type="entry name" value="PASTA"/>
    <property type="match status" value="2"/>
</dbReference>
<sequence length="165" mass="17289">MIGIVLMAVGVGSGYSFSTKVWFPIPEPEGDFLGVTNLRHLDQAEALKQIAGLGLNGLVVDSFRHPTVISGQILGQHPLPGQLSSPGDTVELTVSLGPIRRAVPDVTRISFEAAVSVLESSGFGVVIDSLEAELPLGQVVEILPEPGTEVDLPMEVRVAVSKGPS</sequence>
<organism evidence="2">
    <name type="scientific">marine metagenome</name>
    <dbReference type="NCBI Taxonomy" id="408172"/>
    <lineage>
        <taxon>unclassified sequences</taxon>
        <taxon>metagenomes</taxon>
        <taxon>ecological metagenomes</taxon>
    </lineage>
</organism>
<dbReference type="InterPro" id="IPR005543">
    <property type="entry name" value="PASTA_dom"/>
</dbReference>
<evidence type="ECO:0000259" key="1">
    <source>
        <dbReference type="PROSITE" id="PS51178"/>
    </source>
</evidence>
<feature type="non-terminal residue" evidence="2">
    <location>
        <position position="165"/>
    </location>
</feature>
<dbReference type="EMBL" id="UINC01028980">
    <property type="protein sequence ID" value="SVB10940.1"/>
    <property type="molecule type" value="Genomic_DNA"/>
</dbReference>